<sequence length="289" mass="29313">MRAPSFLVGFTAAASLFGGSLASPCRVSSSTTPSIASTPTSPSSTNTPIASTPTSSLSASTPSASTPTSSSLDSTPSASTPASTPIASTPANTPITPTLTSSSSTSATSDSTSSSSSTTSTSTTSTTTTTTSTTSTSAPTFTIVAGNAADSRYNGKLLQYSTTSNGQPLYLAAEGGLQSNYHVAPVTLEPVTNRLKTGNIYPYARPATFDSSVYTGTSTYIDSSAGTIYAAAYIKCNTPVIQGTALQCQLEGSTKTQFRVQYNSDNTLTLYIGDPSVVTANSDIDFIVA</sequence>
<comment type="caution">
    <text evidence="3">The sequence shown here is derived from an EMBL/GenBank/DDBJ whole genome shotgun (WGS) entry which is preliminary data.</text>
</comment>
<proteinExistence type="predicted"/>
<keyword evidence="2" id="KW-0732">Signal</keyword>
<protein>
    <submittedName>
        <fullName evidence="3">Uncharacterized protein</fullName>
    </submittedName>
</protein>
<evidence type="ECO:0000313" key="3">
    <source>
        <dbReference type="EMBL" id="KAH6886959.1"/>
    </source>
</evidence>
<dbReference type="Proteomes" id="UP000777438">
    <property type="component" value="Unassembled WGS sequence"/>
</dbReference>
<dbReference type="AlphaFoldDB" id="A0A9P8W4B8"/>
<name>A0A9P8W4B8_9HYPO</name>
<feature type="chain" id="PRO_5040160112" evidence="2">
    <location>
        <begin position="23"/>
        <end position="289"/>
    </location>
</feature>
<organism evidence="3 4">
    <name type="scientific">Thelonectria olida</name>
    <dbReference type="NCBI Taxonomy" id="1576542"/>
    <lineage>
        <taxon>Eukaryota</taxon>
        <taxon>Fungi</taxon>
        <taxon>Dikarya</taxon>
        <taxon>Ascomycota</taxon>
        <taxon>Pezizomycotina</taxon>
        <taxon>Sordariomycetes</taxon>
        <taxon>Hypocreomycetidae</taxon>
        <taxon>Hypocreales</taxon>
        <taxon>Nectriaceae</taxon>
        <taxon>Thelonectria</taxon>
    </lineage>
</organism>
<feature type="signal peptide" evidence="2">
    <location>
        <begin position="1"/>
        <end position="22"/>
    </location>
</feature>
<reference evidence="3 4" key="1">
    <citation type="journal article" date="2021" name="Nat. Commun.">
        <title>Genetic determinants of endophytism in the Arabidopsis root mycobiome.</title>
        <authorList>
            <person name="Mesny F."/>
            <person name="Miyauchi S."/>
            <person name="Thiergart T."/>
            <person name="Pickel B."/>
            <person name="Atanasova L."/>
            <person name="Karlsson M."/>
            <person name="Huettel B."/>
            <person name="Barry K.W."/>
            <person name="Haridas S."/>
            <person name="Chen C."/>
            <person name="Bauer D."/>
            <person name="Andreopoulos W."/>
            <person name="Pangilinan J."/>
            <person name="LaButti K."/>
            <person name="Riley R."/>
            <person name="Lipzen A."/>
            <person name="Clum A."/>
            <person name="Drula E."/>
            <person name="Henrissat B."/>
            <person name="Kohler A."/>
            <person name="Grigoriev I.V."/>
            <person name="Martin F.M."/>
            <person name="Hacquard S."/>
        </authorList>
    </citation>
    <scope>NUCLEOTIDE SEQUENCE [LARGE SCALE GENOMIC DNA]</scope>
    <source>
        <strain evidence="3 4">MPI-CAGE-CH-0241</strain>
    </source>
</reference>
<feature type="region of interest" description="Disordered" evidence="1">
    <location>
        <begin position="23"/>
        <end position="137"/>
    </location>
</feature>
<evidence type="ECO:0000313" key="4">
    <source>
        <dbReference type="Proteomes" id="UP000777438"/>
    </source>
</evidence>
<evidence type="ECO:0000256" key="1">
    <source>
        <dbReference type="SAM" id="MobiDB-lite"/>
    </source>
</evidence>
<dbReference type="OrthoDB" id="5095207at2759"/>
<keyword evidence="4" id="KW-1185">Reference proteome</keyword>
<accession>A0A9P8W4B8</accession>
<dbReference type="EMBL" id="JAGPYM010000015">
    <property type="protein sequence ID" value="KAH6886959.1"/>
    <property type="molecule type" value="Genomic_DNA"/>
</dbReference>
<gene>
    <name evidence="3" type="ORF">B0T10DRAFT_76269</name>
</gene>
<evidence type="ECO:0000256" key="2">
    <source>
        <dbReference type="SAM" id="SignalP"/>
    </source>
</evidence>